<dbReference type="SUPFAM" id="SSF52151">
    <property type="entry name" value="FabD/lysophospholipase-like"/>
    <property type="match status" value="1"/>
</dbReference>
<feature type="active site" description="Nucleophile" evidence="4">
    <location>
        <position position="62"/>
    </location>
</feature>
<dbReference type="Pfam" id="PF01734">
    <property type="entry name" value="Patatin"/>
    <property type="match status" value="1"/>
</dbReference>
<organism evidence="6 7">
    <name type="scientific">Butyricimonas hominis</name>
    <dbReference type="NCBI Taxonomy" id="2763032"/>
    <lineage>
        <taxon>Bacteria</taxon>
        <taxon>Pseudomonadati</taxon>
        <taxon>Bacteroidota</taxon>
        <taxon>Bacteroidia</taxon>
        <taxon>Bacteroidales</taxon>
        <taxon>Odoribacteraceae</taxon>
        <taxon>Butyricimonas</taxon>
    </lineage>
</organism>
<dbReference type="Gene3D" id="3.40.1090.10">
    <property type="entry name" value="Cytosolic phospholipase A2 catalytic domain"/>
    <property type="match status" value="2"/>
</dbReference>
<dbReference type="InterPro" id="IPR050301">
    <property type="entry name" value="NTE"/>
</dbReference>
<proteinExistence type="predicted"/>
<evidence type="ECO:0000313" key="7">
    <source>
        <dbReference type="Proteomes" id="UP000646484"/>
    </source>
</evidence>
<keyword evidence="1 4" id="KW-0378">Hydrolase</keyword>
<dbReference type="EMBL" id="JACOOH010000005">
    <property type="protein sequence ID" value="MBC5622064.1"/>
    <property type="molecule type" value="Genomic_DNA"/>
</dbReference>
<reference evidence="6 7" key="1">
    <citation type="submission" date="2020-08" db="EMBL/GenBank/DDBJ databases">
        <title>Genome public.</title>
        <authorList>
            <person name="Liu C."/>
            <person name="Sun Q."/>
        </authorList>
    </citation>
    <scope>NUCLEOTIDE SEQUENCE [LARGE SCALE GENOMIC DNA]</scope>
    <source>
        <strain evidence="6 7">NSJ-56</strain>
    </source>
</reference>
<feature type="short sequence motif" description="GXGXXG" evidence="4">
    <location>
        <begin position="33"/>
        <end position="38"/>
    </location>
</feature>
<dbReference type="RefSeq" id="WP_186976522.1">
    <property type="nucleotide sequence ID" value="NZ_JACOOH010000005.1"/>
</dbReference>
<comment type="caution">
    <text evidence="6">The sequence shown here is derived from an EMBL/GenBank/DDBJ whole genome shotgun (WGS) entry which is preliminary data.</text>
</comment>
<feature type="short sequence motif" description="DGA/G" evidence="4">
    <location>
        <begin position="205"/>
        <end position="207"/>
    </location>
</feature>
<dbReference type="PANTHER" id="PTHR14226:SF76">
    <property type="entry name" value="NTE FAMILY PROTEIN RSSA"/>
    <property type="match status" value="1"/>
</dbReference>
<evidence type="ECO:0000256" key="4">
    <source>
        <dbReference type="PROSITE-ProRule" id="PRU01161"/>
    </source>
</evidence>
<feature type="short sequence motif" description="GXSXG" evidence="4">
    <location>
        <begin position="60"/>
        <end position="64"/>
    </location>
</feature>
<evidence type="ECO:0000256" key="2">
    <source>
        <dbReference type="ARBA" id="ARBA00022963"/>
    </source>
</evidence>
<protein>
    <submittedName>
        <fullName evidence="6">Patatin-like phospholipase family protein</fullName>
    </submittedName>
</protein>
<evidence type="ECO:0000313" key="6">
    <source>
        <dbReference type="EMBL" id="MBC5622064.1"/>
    </source>
</evidence>
<gene>
    <name evidence="6" type="ORF">H8S64_13225</name>
</gene>
<dbReference type="Gene3D" id="3.10.20.310">
    <property type="entry name" value="membrane protein fhac"/>
    <property type="match status" value="1"/>
</dbReference>
<evidence type="ECO:0000256" key="3">
    <source>
        <dbReference type="ARBA" id="ARBA00023098"/>
    </source>
</evidence>
<dbReference type="CDD" id="cd07205">
    <property type="entry name" value="Pat_PNPLA6_PNPLA7_NTE1_like"/>
    <property type="match status" value="1"/>
</dbReference>
<dbReference type="InterPro" id="IPR043864">
    <property type="entry name" value="Omp85-like_dom"/>
</dbReference>
<feature type="active site" description="Proton acceptor" evidence="4">
    <location>
        <position position="205"/>
    </location>
</feature>
<accession>A0ABR7D2E5</accession>
<dbReference type="Proteomes" id="UP000646484">
    <property type="component" value="Unassembled WGS sequence"/>
</dbReference>
<dbReference type="PANTHER" id="PTHR14226">
    <property type="entry name" value="NEUROPATHY TARGET ESTERASE/SWISS CHEESE D.MELANOGASTER"/>
    <property type="match status" value="1"/>
</dbReference>
<name>A0ABR7D2E5_9BACT</name>
<evidence type="ECO:0000259" key="5">
    <source>
        <dbReference type="PROSITE" id="PS51635"/>
    </source>
</evidence>
<evidence type="ECO:0000256" key="1">
    <source>
        <dbReference type="ARBA" id="ARBA00022801"/>
    </source>
</evidence>
<dbReference type="Pfam" id="PF19143">
    <property type="entry name" value="Omp85_2"/>
    <property type="match status" value="1"/>
</dbReference>
<keyword evidence="2 4" id="KW-0442">Lipid degradation</keyword>
<dbReference type="InterPro" id="IPR016035">
    <property type="entry name" value="Acyl_Trfase/lysoPLipase"/>
</dbReference>
<keyword evidence="7" id="KW-1185">Reference proteome</keyword>
<keyword evidence="3 4" id="KW-0443">Lipid metabolism</keyword>
<dbReference type="PROSITE" id="PS51635">
    <property type="entry name" value="PNPLA"/>
    <property type="match status" value="1"/>
</dbReference>
<feature type="domain" description="PNPLA" evidence="5">
    <location>
        <begin position="29"/>
        <end position="218"/>
    </location>
</feature>
<sequence length="727" mass="81729">MKRLRYSIIFVLFLGLAVNVSAQRKKVGLVLSGGGAKGVAHIGVLQVLEKAGIPVDVIVGTSMGSIVGGLYAIGYTADQLDSLVRAQDWMFLLSDKVNRYDLSFSEKEYDAKYVLSFPFERGRRRPVGFIRGQNVYNLFTDLTIGHHDSLDFLKLPIPFACVAADVLNRQEVVMTDGNLVRAMRASMAIPGAFTPVMAGDRVLVDGGVLNNFPTDVARALGAEIVIGVDVQADLMAEDKLESVSGVIPQIINLLCMNKHEENVKLADLVIRPNVKGYSAASFSARAIDSLLTRGKVAALQDWGEIMRVKELIGGQNEKVADQPAVYLPEEFDIRDIRVEGLTTKQEGWVRRKMRLRENSAVTLADIHREVAMLYGTKAFSAVSYRLLGKPPYDLVLELQAQPMSAVNVGFRFDTEEMAAILLNTTLNYKALRGSQVALTGRLSQNPYVKIEYSLENTFLRRFNLAYMFRYNDVNYYHKGEKMNNVTYRYHFGELGLSSLYFRNFKFQVGLRYEYFDYNSLLFANEEEIIDVRPEGFFSYYGLAQLDTYDRRFYPNRGISFLASYSIYTDNMGTYDGGAPFSALSLNFTPVIAVSDRLKMLPAVYGRVLIGNNPAYSYLNCMGGTVFGRYAAQQIPFLGINHVGVFENSLLVGRLELRQRAGRKHYFSLVGNYAMQDDSFFDIFGRKGIWGGGVGYSRDSYLGPIDLMFSLSDWNKKLEFYFNLGFYF</sequence>
<dbReference type="InterPro" id="IPR002641">
    <property type="entry name" value="PNPLA_dom"/>
</dbReference>